<dbReference type="PANTHER" id="PTHR43031">
    <property type="entry name" value="FAD-DEPENDENT OXIDOREDUCTASE"/>
    <property type="match status" value="1"/>
</dbReference>
<dbReference type="InterPro" id="IPR001763">
    <property type="entry name" value="Rhodanese-like_dom"/>
</dbReference>
<dbReference type="Gene3D" id="3.40.250.10">
    <property type="entry name" value="Rhodanese-like domain"/>
    <property type="match status" value="1"/>
</dbReference>
<dbReference type="CDD" id="cd00158">
    <property type="entry name" value="RHOD"/>
    <property type="match status" value="1"/>
</dbReference>
<dbReference type="Proteomes" id="UP000216411">
    <property type="component" value="Unassembled WGS sequence"/>
</dbReference>
<dbReference type="OrthoDB" id="9800872at2"/>
<comment type="caution">
    <text evidence="2">The sequence shown here is derived from an EMBL/GenBank/DDBJ whole genome shotgun (WGS) entry which is preliminary data.</text>
</comment>
<sequence length="106" mass="12051">MLDFLKRDNSKTIHVNEIDNLIGHVDLIDIREPYEYKNGTLKTAKNIPMGMLLDSPGKYLKKDKIYYIMCLSGGRSSTACRLLRKDGYQVINVLGGYGSYMGSKRK</sequence>
<keyword evidence="3" id="KW-1185">Reference proteome</keyword>
<evidence type="ECO:0000259" key="1">
    <source>
        <dbReference type="PROSITE" id="PS50206"/>
    </source>
</evidence>
<reference evidence="2 3" key="1">
    <citation type="journal article" date="2017" name="Genome Announc.">
        <title>Draft Genome Sequence of a Sporulating and Motile Strain of Lachnotalea glycerini Isolated from Water in Quebec City, Canada.</title>
        <authorList>
            <person name="Maheux A.F."/>
            <person name="Boudreau D.K."/>
            <person name="Berube E."/>
            <person name="Boissinot M."/>
            <person name="Raymond F."/>
            <person name="Brodeur S."/>
            <person name="Corbeil J."/>
            <person name="Isabel S."/>
            <person name="Omar R.F."/>
            <person name="Bergeron M.G."/>
        </authorList>
    </citation>
    <scope>NUCLEOTIDE SEQUENCE [LARGE SCALE GENOMIC DNA]</scope>
    <source>
        <strain evidence="2 3">CCRI-19302</strain>
    </source>
</reference>
<accession>A0A371JGU9</accession>
<dbReference type="InterPro" id="IPR036873">
    <property type="entry name" value="Rhodanese-like_dom_sf"/>
</dbReference>
<organism evidence="2 3">
    <name type="scientific">Lachnotalea glycerini</name>
    <dbReference type="NCBI Taxonomy" id="1763509"/>
    <lineage>
        <taxon>Bacteria</taxon>
        <taxon>Bacillati</taxon>
        <taxon>Bacillota</taxon>
        <taxon>Clostridia</taxon>
        <taxon>Lachnospirales</taxon>
        <taxon>Lachnospiraceae</taxon>
        <taxon>Lachnotalea</taxon>
    </lineage>
</organism>
<dbReference type="EMBL" id="NOKA02000008">
    <property type="protein sequence ID" value="RDY31958.1"/>
    <property type="molecule type" value="Genomic_DNA"/>
</dbReference>
<dbReference type="Pfam" id="PF00581">
    <property type="entry name" value="Rhodanese"/>
    <property type="match status" value="1"/>
</dbReference>
<dbReference type="AlphaFoldDB" id="A0A371JGU9"/>
<evidence type="ECO:0000313" key="2">
    <source>
        <dbReference type="EMBL" id="RDY31958.1"/>
    </source>
</evidence>
<gene>
    <name evidence="2" type="ORF">CG710_007150</name>
</gene>
<proteinExistence type="predicted"/>
<dbReference type="SMART" id="SM00450">
    <property type="entry name" value="RHOD"/>
    <property type="match status" value="1"/>
</dbReference>
<name>A0A371JGU9_9FIRM</name>
<dbReference type="InterPro" id="IPR050229">
    <property type="entry name" value="GlpE_sulfurtransferase"/>
</dbReference>
<protein>
    <submittedName>
        <fullName evidence="2">Rhodanese-like domain-containing protein</fullName>
    </submittedName>
</protein>
<dbReference type="PANTHER" id="PTHR43031:SF1">
    <property type="entry name" value="PYRIDINE NUCLEOTIDE-DISULPHIDE OXIDOREDUCTASE"/>
    <property type="match status" value="1"/>
</dbReference>
<feature type="domain" description="Rhodanese" evidence="1">
    <location>
        <begin position="21"/>
        <end position="105"/>
    </location>
</feature>
<dbReference type="SUPFAM" id="SSF52821">
    <property type="entry name" value="Rhodanese/Cell cycle control phosphatase"/>
    <property type="match status" value="1"/>
</dbReference>
<evidence type="ECO:0000313" key="3">
    <source>
        <dbReference type="Proteomes" id="UP000216411"/>
    </source>
</evidence>
<dbReference type="PROSITE" id="PS50206">
    <property type="entry name" value="RHODANESE_3"/>
    <property type="match status" value="1"/>
</dbReference>